<dbReference type="InterPro" id="IPR055357">
    <property type="entry name" value="LRR_At1g61320_AtMIF1"/>
</dbReference>
<dbReference type="InterPro" id="IPR053781">
    <property type="entry name" value="F-box_AtFBL13-like"/>
</dbReference>
<protein>
    <recommendedName>
        <fullName evidence="1">F-box domain-containing protein</fullName>
    </recommendedName>
</protein>
<dbReference type="Gene3D" id="3.80.10.10">
    <property type="entry name" value="Ribonuclease Inhibitor"/>
    <property type="match status" value="1"/>
</dbReference>
<dbReference type="Proteomes" id="UP001497457">
    <property type="component" value="Chromosome 20rd"/>
</dbReference>
<evidence type="ECO:0000313" key="3">
    <source>
        <dbReference type="Proteomes" id="UP001497457"/>
    </source>
</evidence>
<sequence>MCAGSRRQPCCLFYRSIERGTAKGGSLIYEFSIDCISEFCKYCTELFISEKSNRSMMRNSEQCPHGAIAKRRKVPKISLCNLPMDILSMILSLLPINDAVRTSVLSKKLKRVWCSHSNLTFDKGTMRKTYFRPSTGYYGVLRAKEFITKVDAVLHQHSGMGVEHMEIKFGLHSKHADHIDKWVNFAIASRTKEFVINLSGRPKSTYFGELSCGNKRISSEEPYNLPSQLFSPSNGSYLQCLELRTVCLQLPSDFKGFLNLKSLSLVDVRITDEDVHSVLSKCNLLEFFEIAYCRMVTRIRMLHSLDRLKHLVVDICPKLQEIELNCSPTTLKYVGAFIPLISVSTSRLTNISMVFLTYQSSLSYIATGFPSTSPRLETLTLLCYEHEKTIVPEGPFKFTYLRNLRLELVISDYGKIDVLDYAYLLKIAPFMETLELPMWMVGRNRPYCKEDGELRIGLPHKHTHLKSVRISGFFGHKDQVELALHILRSSIALEKMEITPKLEISNNLALHDCCYEKPHYVDGHRIATEFVCKADYRNVVNVVKVPSSLEPSAAAMEA</sequence>
<organism evidence="2 3">
    <name type="scientific">Urochloa decumbens</name>
    <dbReference type="NCBI Taxonomy" id="240449"/>
    <lineage>
        <taxon>Eukaryota</taxon>
        <taxon>Viridiplantae</taxon>
        <taxon>Streptophyta</taxon>
        <taxon>Embryophyta</taxon>
        <taxon>Tracheophyta</taxon>
        <taxon>Spermatophyta</taxon>
        <taxon>Magnoliopsida</taxon>
        <taxon>Liliopsida</taxon>
        <taxon>Poales</taxon>
        <taxon>Poaceae</taxon>
        <taxon>PACMAD clade</taxon>
        <taxon>Panicoideae</taxon>
        <taxon>Panicodae</taxon>
        <taxon>Paniceae</taxon>
        <taxon>Melinidinae</taxon>
        <taxon>Urochloa</taxon>
    </lineage>
</organism>
<evidence type="ECO:0000313" key="2">
    <source>
        <dbReference type="EMBL" id="CAL4973870.1"/>
    </source>
</evidence>
<dbReference type="InterPro" id="IPR053772">
    <property type="entry name" value="At1g61320/At1g61330-like"/>
</dbReference>
<feature type="domain" description="F-box" evidence="1">
    <location>
        <begin position="76"/>
        <end position="124"/>
    </location>
</feature>
<name>A0ABC9A8B1_9POAL</name>
<keyword evidence="3" id="KW-1185">Reference proteome</keyword>
<dbReference type="EMBL" id="OZ075130">
    <property type="protein sequence ID" value="CAL4973870.1"/>
    <property type="molecule type" value="Genomic_DNA"/>
</dbReference>
<dbReference type="PANTHER" id="PTHR34145:SF61">
    <property type="entry name" value="OS07G0161500 PROTEIN"/>
    <property type="match status" value="1"/>
</dbReference>
<dbReference type="PANTHER" id="PTHR34145">
    <property type="entry name" value="OS02G0105600 PROTEIN"/>
    <property type="match status" value="1"/>
</dbReference>
<evidence type="ECO:0000259" key="1">
    <source>
        <dbReference type="PROSITE" id="PS50181"/>
    </source>
</evidence>
<reference evidence="2" key="1">
    <citation type="submission" date="2024-10" db="EMBL/GenBank/DDBJ databases">
        <authorList>
            <person name="Ryan C."/>
        </authorList>
    </citation>
    <scope>NUCLEOTIDE SEQUENCE [LARGE SCALE GENOMIC DNA]</scope>
</reference>
<dbReference type="InterPro" id="IPR032675">
    <property type="entry name" value="LRR_dom_sf"/>
</dbReference>
<dbReference type="InterPro" id="IPR001810">
    <property type="entry name" value="F-box_dom"/>
</dbReference>
<dbReference type="SUPFAM" id="SSF52047">
    <property type="entry name" value="RNI-like"/>
    <property type="match status" value="1"/>
</dbReference>
<gene>
    <name evidence="2" type="ORF">URODEC1_LOCUS52164</name>
</gene>
<dbReference type="InterPro" id="IPR036047">
    <property type="entry name" value="F-box-like_dom_sf"/>
</dbReference>
<dbReference type="PROSITE" id="PS50181">
    <property type="entry name" value="FBOX"/>
    <property type="match status" value="1"/>
</dbReference>
<dbReference type="CDD" id="cd22160">
    <property type="entry name" value="F-box_AtFBL13-like"/>
    <property type="match status" value="1"/>
</dbReference>
<accession>A0ABC9A8B1</accession>
<dbReference type="SMART" id="SM00256">
    <property type="entry name" value="FBOX"/>
    <property type="match status" value="1"/>
</dbReference>
<dbReference type="Pfam" id="PF23622">
    <property type="entry name" value="LRR_At1g61320_AtMIF1"/>
    <property type="match status" value="1"/>
</dbReference>
<dbReference type="AlphaFoldDB" id="A0ABC9A8B1"/>
<dbReference type="SUPFAM" id="SSF81383">
    <property type="entry name" value="F-box domain"/>
    <property type="match status" value="1"/>
</dbReference>
<proteinExistence type="predicted"/>
<dbReference type="Pfam" id="PF00646">
    <property type="entry name" value="F-box"/>
    <property type="match status" value="1"/>
</dbReference>